<evidence type="ECO:0000313" key="16">
    <source>
        <dbReference type="Proteomes" id="UP000646548"/>
    </source>
</evidence>
<dbReference type="SMART" id="SM00295">
    <property type="entry name" value="B41"/>
    <property type="match status" value="2"/>
</dbReference>
<keyword evidence="8 10" id="KW-0505">Motor protein</keyword>
<feature type="domain" description="FERM" evidence="12">
    <location>
        <begin position="1232"/>
        <end position="1536"/>
    </location>
</feature>
<feature type="domain" description="Myosin motor" evidence="14">
    <location>
        <begin position="59"/>
        <end position="731"/>
    </location>
</feature>
<dbReference type="PROSITE" id="PS50096">
    <property type="entry name" value="IQ"/>
    <property type="match status" value="3"/>
</dbReference>
<dbReference type="InterPro" id="IPR027417">
    <property type="entry name" value="P-loop_NTPase"/>
</dbReference>
<dbReference type="CDD" id="cd01381">
    <property type="entry name" value="MYSc_Myo7"/>
    <property type="match status" value="1"/>
</dbReference>
<dbReference type="GO" id="GO:0003774">
    <property type="term" value="F:cytoskeletal motor activity"/>
    <property type="evidence" value="ECO:0007669"/>
    <property type="project" value="UniProtKB-UniRule"/>
</dbReference>
<dbReference type="PANTHER" id="PTHR22692:SF24">
    <property type="entry name" value="MYOSIN VIIB"/>
    <property type="match status" value="1"/>
</dbReference>
<name>A0A834F0D9_ORYME</name>
<protein>
    <submittedName>
        <fullName evidence="15">Unconventional myosin-VIIa</fullName>
    </submittedName>
</protein>
<dbReference type="EMBL" id="WKFB01000527">
    <property type="protein sequence ID" value="KAF6720455.1"/>
    <property type="molecule type" value="Genomic_DNA"/>
</dbReference>
<dbReference type="InterPro" id="IPR035963">
    <property type="entry name" value="FERM_2"/>
</dbReference>
<dbReference type="SMART" id="SM00242">
    <property type="entry name" value="MYSc"/>
    <property type="match status" value="1"/>
</dbReference>
<dbReference type="Gene3D" id="2.30.30.40">
    <property type="entry name" value="SH3 Domains"/>
    <property type="match status" value="1"/>
</dbReference>
<evidence type="ECO:0000256" key="5">
    <source>
        <dbReference type="ARBA" id="ARBA00022741"/>
    </source>
</evidence>
<dbReference type="Gene3D" id="1.20.5.190">
    <property type="match status" value="2"/>
</dbReference>
<feature type="region of interest" description="Actin-binding" evidence="10">
    <location>
        <begin position="608"/>
        <end position="630"/>
    </location>
</feature>
<dbReference type="InterPro" id="IPR019748">
    <property type="entry name" value="FERM_central"/>
</dbReference>
<keyword evidence="5 10" id="KW-0547">Nucleotide-binding</keyword>
<dbReference type="Gene3D" id="3.40.850.10">
    <property type="entry name" value="Kinesin motor domain"/>
    <property type="match status" value="1"/>
</dbReference>
<evidence type="ECO:0000256" key="2">
    <source>
        <dbReference type="ARBA" id="ARBA00008314"/>
    </source>
</evidence>
<dbReference type="SUPFAM" id="SSF47031">
    <property type="entry name" value="Second domain of FERM"/>
    <property type="match status" value="2"/>
</dbReference>
<dbReference type="Gene3D" id="1.25.40.530">
    <property type="entry name" value="MyTH4 domain"/>
    <property type="match status" value="3"/>
</dbReference>
<sequence length="2142" mass="244263">MLRKGEWVWVNSDIGVPIGARVKETPSGQRFLVDDNGKEQRLSTEDEASLKIMHPTSVEGVDDMISLGDMTEAGLLRNLLLRHQRGLIYTYIGSVLVAVNPYREFPIYSAEQVELYHGQKLGELPPHIFAIAESCYFNMKRNLRNQCCIISGESGAGKTESTKLILQYLTAISGQRSTQEIENQILESNPILEAFGNSKTIRNDNSSRFGKYLEIFFNKNGVIEGARIEQYLLEKSRVCHQALGERNYHIFYCMLAGLKPEEKKTLYLRKPTDYTILNQGDCIVCEGRDDAKDFERIRSAMKTLTFTENQFQDILKLLAAMLHLGNITFEAIIQDNLETSEVCKSKPFSNAASLLGVKKLALEKSLTQRSIEANKERVTKPLSSQQAAACRDAVVKAIFNKLFKWIVEKVNSVIYKRLANNPKSSYLSIGLLDIFGFENFEVNSFEQLCINYANEKLQQFFVGHVFKLEQEEYRKEGIVWNNIKFSDNQDVLNLLADKPCNVFALIDEESQFPKGTDLTLLTKLNQHHSEEKGYVTSKSEYDTNFGVNHFAGVVYYDTNGFLEKNRDAISYDIKQMIDTSTNKLLRQLFQAELSKQIPTLCGQFRQSLDSLMKALSICQPFFIRCFKPNNDKQSETFDRELCMRQLRYSGMLDTIRIRKLGYPVRHSYEAFLKRYRVLLKTTICDPKTSKAATCCEAICKAVIGGKDEWKMGKNKIFLRDTHDAVLERRREEELSRVAVVIQRVMLGHKDRKVFVKKKRAAVVLQKNWRGYTERKTLKTLLSGFGRLVAIIHGRKVRRQYQRQRAAAVTIQSQVRGHMTRKNLKQKKAADHEILAVNAAILLQAHTRGLLARKAYKKIREDAKVESVDTGAFNLPDETDEDDLIGLQLQQRLEEVAALQAAEKSDSDEESETEMKYELHPSSSDEKSSDSEVRSGACSVNIPQSVFKLTSFKNRFQRSSPEPKEIPEQKLTESELRKSTDSPADTKSRTSTPSEEEEEDDEFEDETDPLSFYNFSIRYFQHNADHKHTSQRLKKPLLVHEDEGDALACLTVSWIILRFMGDIPEGKHADTVSQLSSTINSAPNRRGRRLSSLVGLDQVKHPEYLQEDEDLLAGEGTTLDRPLTPLEKLHIIAGYGLSRKDTRDEIYCQICKQLVNNRNRNSREQGWRLLSLCLGIFPPTDLFMKYLEKFLQRGQQGYKEYCTKRLQRIVANGERKELPCWLELQASVKKEPIDVVVKLTDGRSVNMEIESASTSAEVCQSLAEEIGLKDTFGFSLYISLFDKMWSLSSCGKHVLDAMSVCEQEMRRQGGEEKDTPWMLSIRKEIFSPWHDCSRDPISTDLIHMQVIKGLKTGDYTCEKEDEYVLIAAMHCYIRFSSDLAKENVQKVVQECIPTTLIENKSMAKWVQLITAKVSEGAQANNHPSSEQVKGRLVDTVREKWPLDFSKFYEVTMTSGPPLPKNRFVLAVNSSGICFMEKRDRTLLDIPYIEVKKVEMEKDNALSVNLSTIKGEFVLKSTEADDMKELLQNNVEGLRKRSEYAVAQQDFSKPGDPMCLACKRGDLLMVRKDDNKSSKQGWVQAVNKRSKTSGSVKEENILFLPTLTEPTEEMLNLLSPKQRKMSLANNALLGEETVAPVSLKEFALENFRSGSKGVGKGANKEKLWVSNKEPLKQPLLKTLVNNQELSVLACNAFTAILKYMGDYPIKHARSPIELTEQIFGPATQHIDLQDEIYCQIMKQMTGNASRLSMERGWQLMWLCTGLFPPSPNLRNHTKRFLESRPRDPLAAVSLQRIQEICSKEPRKLPPHQAEVDAIQQNSTVIYYKVHFPNNTDEIYEVTSTTTIKDLCLSIASQLGLTSADGFGLYMKTTQKIVSLEEQKYFFDNLRQPFEAPKKGKKTKEATPGNIPCLVIFKRKLWFNVMPGKDLVADLMFHFPQAMPKYLRGYHNCTKEDMFNLGGLLFRALVDSDRSQFVMIPRMLKELVPADQISIMSPEDWKKNIIASYNKQSGITVQEAKVAFLQNISSWPTFGSAFFEVKQTCDNSYPNPLWIAISKQGVSLVDPVSKEQLMLHQFSRITEYGHKGNTFQMTIRTLVQGINFVCESPMAYAMEDLIRSYVKMYEGQKQVVRPKNNLFFRGFSGKIRD</sequence>
<dbReference type="Gene3D" id="2.30.29.30">
    <property type="entry name" value="Pleckstrin-homology domain (PH domain)/Phosphotyrosine-binding domain (PTB)"/>
    <property type="match status" value="2"/>
</dbReference>
<dbReference type="Gene3D" id="3.10.20.90">
    <property type="entry name" value="Phosphatidylinositol 3-kinase Catalytic Subunit, Chain A, domain 1"/>
    <property type="match status" value="2"/>
</dbReference>
<evidence type="ECO:0000256" key="1">
    <source>
        <dbReference type="ARBA" id="ARBA00004496"/>
    </source>
</evidence>
<evidence type="ECO:0000256" key="3">
    <source>
        <dbReference type="ARBA" id="ARBA00022490"/>
    </source>
</evidence>
<dbReference type="SUPFAM" id="SSF52540">
    <property type="entry name" value="P-loop containing nucleoside triphosphate hydrolases"/>
    <property type="match status" value="2"/>
</dbReference>
<comment type="similarity">
    <text evidence="2 10">Belongs to the TRAFAC class myosin-kinesin ATPase superfamily. Myosin family.</text>
</comment>
<dbReference type="Gene3D" id="1.10.10.820">
    <property type="match status" value="1"/>
</dbReference>
<reference evidence="15" key="1">
    <citation type="journal article" name="BMC Genomics">
        <title>Long-read sequencing and de novo genome assembly of marine medaka (Oryzias melastigma).</title>
        <authorList>
            <person name="Liang P."/>
            <person name="Saqib H.S.A."/>
            <person name="Ni X."/>
            <person name="Shen Y."/>
        </authorList>
    </citation>
    <scope>NUCLEOTIDE SEQUENCE</scope>
    <source>
        <strain evidence="15">Bigg-433</strain>
    </source>
</reference>
<feature type="region of interest" description="Disordered" evidence="11">
    <location>
        <begin position="952"/>
        <end position="1006"/>
    </location>
</feature>
<feature type="binding site" evidence="10">
    <location>
        <begin position="152"/>
        <end position="159"/>
    </location>
    <ligand>
        <name>ATP</name>
        <dbReference type="ChEBI" id="CHEBI:30616"/>
    </ligand>
</feature>
<evidence type="ECO:0000256" key="4">
    <source>
        <dbReference type="ARBA" id="ARBA00022737"/>
    </source>
</evidence>
<dbReference type="Gene3D" id="1.20.58.530">
    <property type="match status" value="1"/>
</dbReference>
<dbReference type="Pfam" id="PF21989">
    <property type="entry name" value="RA_2"/>
    <property type="match status" value="2"/>
</dbReference>
<comment type="subcellular location">
    <subcellularLocation>
        <location evidence="1">Cytoplasm</location>
    </subcellularLocation>
</comment>
<dbReference type="Gene3D" id="1.20.80.10">
    <property type="match status" value="2"/>
</dbReference>
<dbReference type="Pfam" id="PF00612">
    <property type="entry name" value="IQ"/>
    <property type="match status" value="3"/>
</dbReference>
<dbReference type="SUPFAM" id="SSF50729">
    <property type="entry name" value="PH domain-like"/>
    <property type="match status" value="1"/>
</dbReference>
<dbReference type="GO" id="GO:0005737">
    <property type="term" value="C:cytoplasm"/>
    <property type="evidence" value="ECO:0007669"/>
    <property type="project" value="UniProtKB-SubCell"/>
</dbReference>
<keyword evidence="9 10" id="KW-0009">Actin-binding</keyword>
<dbReference type="Gene3D" id="1.20.120.720">
    <property type="entry name" value="Myosin VI head, motor domain, U50 subdomain"/>
    <property type="match status" value="1"/>
</dbReference>
<keyword evidence="3" id="KW-0963">Cytoplasm</keyword>
<dbReference type="InterPro" id="IPR014352">
    <property type="entry name" value="FERM/acyl-CoA-bd_prot_sf"/>
</dbReference>
<dbReference type="CDD" id="cd14473">
    <property type="entry name" value="FERM_B-lobe"/>
    <property type="match status" value="1"/>
</dbReference>
<feature type="domain" description="FERM" evidence="12">
    <location>
        <begin position="1819"/>
        <end position="2122"/>
    </location>
</feature>
<comment type="caution">
    <text evidence="15">The sequence shown here is derived from an EMBL/GenBank/DDBJ whole genome shotgun (WGS) entry which is preliminary data.</text>
</comment>
<dbReference type="PROSITE" id="PS51016">
    <property type="entry name" value="MYTH4"/>
    <property type="match status" value="2"/>
</dbReference>
<dbReference type="PANTHER" id="PTHR22692">
    <property type="entry name" value="MYOSIN VII, XV"/>
    <property type="match status" value="1"/>
</dbReference>
<evidence type="ECO:0000256" key="6">
    <source>
        <dbReference type="ARBA" id="ARBA00022840"/>
    </source>
</evidence>
<evidence type="ECO:0000256" key="9">
    <source>
        <dbReference type="ARBA" id="ARBA00023203"/>
    </source>
</evidence>
<dbReference type="CDD" id="cd23767">
    <property type="entry name" value="IQCD"/>
    <property type="match status" value="1"/>
</dbReference>
<dbReference type="GO" id="GO:0003779">
    <property type="term" value="F:actin binding"/>
    <property type="evidence" value="ECO:0007669"/>
    <property type="project" value="UniProtKB-KW"/>
</dbReference>
<feature type="compositionally biased region" description="Basic and acidic residues" evidence="11">
    <location>
        <begin position="960"/>
        <end position="987"/>
    </location>
</feature>
<dbReference type="InterPro" id="IPR029071">
    <property type="entry name" value="Ubiquitin-like_domsf"/>
</dbReference>
<dbReference type="Pfam" id="PF00063">
    <property type="entry name" value="Myosin_head"/>
    <property type="match status" value="1"/>
</dbReference>
<dbReference type="InterPro" id="IPR036106">
    <property type="entry name" value="MYSc_Myo7"/>
</dbReference>
<dbReference type="InterPro" id="IPR001609">
    <property type="entry name" value="Myosin_head_motor_dom-like"/>
</dbReference>
<dbReference type="Gene3D" id="6.20.240.20">
    <property type="match status" value="1"/>
</dbReference>
<dbReference type="Pfam" id="PF00373">
    <property type="entry name" value="FERM_M"/>
    <property type="match status" value="1"/>
</dbReference>
<dbReference type="Pfam" id="PF00784">
    <property type="entry name" value="MyTH4"/>
    <property type="match status" value="2"/>
</dbReference>
<dbReference type="PRINTS" id="PR00193">
    <property type="entry name" value="MYOSINHEAVY"/>
</dbReference>
<dbReference type="PROSITE" id="PS51456">
    <property type="entry name" value="MYOSIN_MOTOR"/>
    <property type="match status" value="1"/>
</dbReference>
<dbReference type="GO" id="GO:0005524">
    <property type="term" value="F:ATP binding"/>
    <property type="evidence" value="ECO:0007669"/>
    <property type="project" value="UniProtKB-UniRule"/>
</dbReference>
<dbReference type="InterPro" id="IPR038185">
    <property type="entry name" value="MyTH4_dom_sf"/>
</dbReference>
<dbReference type="InterPro" id="IPR057130">
    <property type="entry name" value="Myosin_VII_N"/>
</dbReference>
<dbReference type="GO" id="GO:0016459">
    <property type="term" value="C:myosin complex"/>
    <property type="evidence" value="ECO:0007669"/>
    <property type="project" value="UniProtKB-KW"/>
</dbReference>
<evidence type="ECO:0000313" key="15">
    <source>
        <dbReference type="EMBL" id="KAF6720455.1"/>
    </source>
</evidence>
<feature type="domain" description="MyTH4" evidence="13">
    <location>
        <begin position="1027"/>
        <end position="1227"/>
    </location>
</feature>
<keyword evidence="4" id="KW-0677">Repeat</keyword>
<dbReference type="Pfam" id="PF24123">
    <property type="entry name" value="Myosin_VII_N"/>
    <property type="match status" value="1"/>
</dbReference>
<evidence type="ECO:0000256" key="10">
    <source>
        <dbReference type="PROSITE-ProRule" id="PRU00782"/>
    </source>
</evidence>
<dbReference type="InterPro" id="IPR019749">
    <property type="entry name" value="Band_41_domain"/>
</dbReference>
<feature type="domain" description="MyTH4" evidence="13">
    <location>
        <begin position="1664"/>
        <end position="1813"/>
    </location>
</feature>
<feature type="region of interest" description="Disordered" evidence="11">
    <location>
        <begin position="897"/>
        <end position="935"/>
    </location>
</feature>
<dbReference type="Proteomes" id="UP000646548">
    <property type="component" value="Unassembled WGS sequence"/>
</dbReference>
<evidence type="ECO:0000259" key="13">
    <source>
        <dbReference type="PROSITE" id="PS51016"/>
    </source>
</evidence>
<dbReference type="SUPFAM" id="SSF54236">
    <property type="entry name" value="Ubiquitin-like"/>
    <property type="match status" value="2"/>
</dbReference>
<dbReference type="InterPro" id="IPR000048">
    <property type="entry name" value="IQ_motif_EF-hand-BS"/>
</dbReference>
<dbReference type="CDD" id="cd17092">
    <property type="entry name" value="FERM1_F1_Myosin-VII"/>
    <property type="match status" value="1"/>
</dbReference>
<evidence type="ECO:0000259" key="14">
    <source>
        <dbReference type="PROSITE" id="PS51456"/>
    </source>
</evidence>
<dbReference type="InterPro" id="IPR000299">
    <property type="entry name" value="FERM_domain"/>
</dbReference>
<dbReference type="SMART" id="SM00139">
    <property type="entry name" value="MyTH4"/>
    <property type="match status" value="2"/>
</dbReference>
<evidence type="ECO:0000256" key="11">
    <source>
        <dbReference type="SAM" id="MobiDB-lite"/>
    </source>
</evidence>
<keyword evidence="6 10" id="KW-0067">ATP-binding</keyword>
<evidence type="ECO:0000256" key="8">
    <source>
        <dbReference type="ARBA" id="ARBA00023175"/>
    </source>
</evidence>
<evidence type="ECO:0000259" key="12">
    <source>
        <dbReference type="PROSITE" id="PS50057"/>
    </source>
</evidence>
<feature type="compositionally biased region" description="Basic and acidic residues" evidence="11">
    <location>
        <begin position="912"/>
        <end position="932"/>
    </location>
</feature>
<organism evidence="15 16">
    <name type="scientific">Oryzias melastigma</name>
    <name type="common">Marine medaka</name>
    <dbReference type="NCBI Taxonomy" id="30732"/>
    <lineage>
        <taxon>Eukaryota</taxon>
        <taxon>Metazoa</taxon>
        <taxon>Chordata</taxon>
        <taxon>Craniata</taxon>
        <taxon>Vertebrata</taxon>
        <taxon>Euteleostomi</taxon>
        <taxon>Actinopterygii</taxon>
        <taxon>Neopterygii</taxon>
        <taxon>Teleostei</taxon>
        <taxon>Neoteleostei</taxon>
        <taxon>Acanthomorphata</taxon>
        <taxon>Ovalentaria</taxon>
        <taxon>Atherinomorphae</taxon>
        <taxon>Beloniformes</taxon>
        <taxon>Adrianichthyidae</taxon>
        <taxon>Oryziinae</taxon>
        <taxon>Oryzias</taxon>
    </lineage>
</organism>
<accession>A0A834F0D9</accession>
<dbReference type="InterPro" id="IPR000857">
    <property type="entry name" value="MyTH4_dom"/>
</dbReference>
<dbReference type="InterPro" id="IPR011993">
    <property type="entry name" value="PH-like_dom_sf"/>
</dbReference>
<dbReference type="InterPro" id="IPR041793">
    <property type="entry name" value="MyoVII_FERM_C1"/>
</dbReference>
<dbReference type="PROSITE" id="PS50057">
    <property type="entry name" value="FERM_3"/>
    <property type="match status" value="2"/>
</dbReference>
<proteinExistence type="inferred from homology"/>
<dbReference type="InterPro" id="IPR051567">
    <property type="entry name" value="Unconventional_Myosin_ATPase"/>
</dbReference>
<dbReference type="InterPro" id="IPR036961">
    <property type="entry name" value="Kinesin_motor_dom_sf"/>
</dbReference>
<gene>
    <name evidence="15" type="ORF">FQA47_002936</name>
</gene>
<feature type="compositionally biased region" description="Acidic residues" evidence="11">
    <location>
        <begin position="993"/>
        <end position="1006"/>
    </location>
</feature>
<keyword evidence="7 10" id="KW-0518">Myosin</keyword>
<dbReference type="FunFam" id="1.10.10.820:FF:000001">
    <property type="entry name" value="Myosin heavy chain"/>
    <property type="match status" value="1"/>
</dbReference>
<evidence type="ECO:0000256" key="7">
    <source>
        <dbReference type="ARBA" id="ARBA00023123"/>
    </source>
</evidence>
<dbReference type="SMART" id="SM00015">
    <property type="entry name" value="IQ"/>
    <property type="match status" value="4"/>
</dbReference>
<dbReference type="Pfam" id="PF21998">
    <property type="entry name" value="FERM_C1_MyoVII"/>
    <property type="match status" value="1"/>
</dbReference>
<dbReference type="CDD" id="cd13198">
    <property type="entry name" value="FERM_C1_MyoVII"/>
    <property type="match status" value="1"/>
</dbReference>